<dbReference type="InterPro" id="IPR005135">
    <property type="entry name" value="Endo/exonuclease/phosphatase"/>
</dbReference>
<reference evidence="2" key="1">
    <citation type="submission" date="2021-02" db="EMBL/GenBank/DDBJ databases">
        <authorList>
            <person name="Nowell W R."/>
        </authorList>
    </citation>
    <scope>NUCLEOTIDE SEQUENCE</scope>
</reference>
<sequence>MGYNIFRNDRVGKPGGGVLLAVKQHIKCREILNKTTRNNEVIAVEIETQTFKSILISSIYVPPTAKIDLSILHELYNINNNCIIVGDLNATLQLMGSRKTNARGKQLQELIKEGFIECVDDDSTTFEKNDYEEKLDWILASQPLISFISNVETHLTIGTLSGHKPLTFDIPTGVQPKPTSPRISLNFKAAKWSKFRIKLDQQLMLWNNDGRFDSTLDIEEYTSFITNSIMVATQEAIPPTQQMNTSYTLSEASKNLIKLKHQAYRRWKKAGNNMDKHQYYNYKVLLTNSLRNDRRNNLNKLMSSLCQKKMYSDAVW</sequence>
<dbReference type="InterPro" id="IPR036691">
    <property type="entry name" value="Endo/exonu/phosph_ase_sf"/>
</dbReference>
<dbReference type="AlphaFoldDB" id="A0A820DBF0"/>
<evidence type="ECO:0000313" key="3">
    <source>
        <dbReference type="Proteomes" id="UP000663874"/>
    </source>
</evidence>
<dbReference type="Proteomes" id="UP000663874">
    <property type="component" value="Unassembled WGS sequence"/>
</dbReference>
<organism evidence="2 3">
    <name type="scientific">Rotaria sordida</name>
    <dbReference type="NCBI Taxonomy" id="392033"/>
    <lineage>
        <taxon>Eukaryota</taxon>
        <taxon>Metazoa</taxon>
        <taxon>Spiralia</taxon>
        <taxon>Gnathifera</taxon>
        <taxon>Rotifera</taxon>
        <taxon>Eurotatoria</taxon>
        <taxon>Bdelloidea</taxon>
        <taxon>Philodinida</taxon>
        <taxon>Philodinidae</taxon>
        <taxon>Rotaria</taxon>
    </lineage>
</organism>
<evidence type="ECO:0000313" key="2">
    <source>
        <dbReference type="EMBL" id="CAF4228826.1"/>
    </source>
</evidence>
<dbReference type="Pfam" id="PF14529">
    <property type="entry name" value="Exo_endo_phos_2"/>
    <property type="match status" value="1"/>
</dbReference>
<dbReference type="GO" id="GO:0003824">
    <property type="term" value="F:catalytic activity"/>
    <property type="evidence" value="ECO:0007669"/>
    <property type="project" value="InterPro"/>
</dbReference>
<name>A0A820DBF0_9BILA</name>
<dbReference type="SUPFAM" id="SSF56219">
    <property type="entry name" value="DNase I-like"/>
    <property type="match status" value="1"/>
</dbReference>
<comment type="caution">
    <text evidence="2">The sequence shown here is derived from an EMBL/GenBank/DDBJ whole genome shotgun (WGS) entry which is preliminary data.</text>
</comment>
<accession>A0A820DBF0</accession>
<dbReference type="InterPro" id="IPR052560">
    <property type="entry name" value="RdDP_mobile_element"/>
</dbReference>
<dbReference type="Gene3D" id="3.60.10.10">
    <property type="entry name" value="Endonuclease/exonuclease/phosphatase"/>
    <property type="match status" value="1"/>
</dbReference>
<dbReference type="PANTHER" id="PTHR36688">
    <property type="entry name" value="ENDO/EXONUCLEASE/PHOSPHATASE DOMAIN-CONTAINING PROTEIN"/>
    <property type="match status" value="1"/>
</dbReference>
<dbReference type="PANTHER" id="PTHR36688:SF2">
    <property type="entry name" value="ENDONUCLEASE_EXONUCLEASE_PHOSPHATASE DOMAIN-CONTAINING PROTEIN"/>
    <property type="match status" value="1"/>
</dbReference>
<evidence type="ECO:0000259" key="1">
    <source>
        <dbReference type="Pfam" id="PF14529"/>
    </source>
</evidence>
<feature type="domain" description="Endonuclease/exonuclease/phosphatase" evidence="1">
    <location>
        <begin position="54"/>
        <end position="165"/>
    </location>
</feature>
<dbReference type="EMBL" id="CAJOBE010019426">
    <property type="protein sequence ID" value="CAF4228826.1"/>
    <property type="molecule type" value="Genomic_DNA"/>
</dbReference>
<proteinExistence type="predicted"/>
<protein>
    <recommendedName>
        <fullName evidence="1">Endonuclease/exonuclease/phosphatase domain-containing protein</fullName>
    </recommendedName>
</protein>
<gene>
    <name evidence="2" type="ORF">FNK824_LOCUS37614</name>
</gene>